<sequence length="155" mass="17376">MPIQPSGKLTGPLKDTGVGIQVEVGDVKLPRLSPDRARRIAALLVEEADTAQGRPNYRVRLRRRWQPGGVRDKENRLIGFSLGIAFTVGLFLGLGIFNEDWPWYAGIVAGNLVISGVSYLSRRSGDRKDIDDEFRERRYGQTINQSTGVLPWEIR</sequence>
<accession>A0A0K0N5X8</accession>
<dbReference type="KEGG" id="vg:26516053"/>
<dbReference type="EMBL" id="KR053201">
    <property type="protein sequence ID" value="AKJ72344.1"/>
    <property type="molecule type" value="Genomic_DNA"/>
</dbReference>
<evidence type="ECO:0000256" key="1">
    <source>
        <dbReference type="SAM" id="Phobius"/>
    </source>
</evidence>
<proteinExistence type="predicted"/>
<gene>
    <name evidence="2" type="ORF">GTE8_1</name>
</gene>
<keyword evidence="1" id="KW-0812">Transmembrane</keyword>
<keyword evidence="1" id="KW-0472">Membrane</keyword>
<dbReference type="OrthoDB" id="24020at10239"/>
<keyword evidence="1" id="KW-1133">Transmembrane helix</keyword>
<protein>
    <submittedName>
        <fullName evidence="2">Uncharacterized protein</fullName>
    </submittedName>
</protein>
<name>A0A0K0N5X8_9CAUD</name>
<keyword evidence="3" id="KW-1185">Reference proteome</keyword>
<dbReference type="GeneID" id="26516053"/>
<reference evidence="2 3" key="1">
    <citation type="journal article" date="2015" name="PLoS ONE">
        <title>Lysis to Kill: Evaluation of the Lytic Abilities, and Genomics of Nine Bacteriophages Infective for Gordonia spp. and Their Potential Use in Activated Sludge Foam Biocontrol.</title>
        <authorList>
            <person name="Dyson Z.A."/>
            <person name="Tucci J."/>
            <person name="Seviour R.J."/>
            <person name="Petrovski S."/>
        </authorList>
    </citation>
    <scope>NUCLEOTIDE SEQUENCE [LARGE SCALE GENOMIC DNA]</scope>
</reference>
<feature type="transmembrane region" description="Helical" evidence="1">
    <location>
        <begin position="103"/>
        <end position="120"/>
    </location>
</feature>
<evidence type="ECO:0000313" key="3">
    <source>
        <dbReference type="Proteomes" id="UP000204476"/>
    </source>
</evidence>
<dbReference type="RefSeq" id="YP_009187063.1">
    <property type="nucleotide sequence ID" value="NC_028653.1"/>
</dbReference>
<feature type="transmembrane region" description="Helical" evidence="1">
    <location>
        <begin position="77"/>
        <end position="97"/>
    </location>
</feature>
<dbReference type="Proteomes" id="UP000204476">
    <property type="component" value="Genome"/>
</dbReference>
<organism evidence="2 3">
    <name type="scientific">Gordonia phage GTE8</name>
    <dbReference type="NCBI Taxonomy" id="1647475"/>
    <lineage>
        <taxon>Viruses</taxon>
        <taxon>Duplodnaviria</taxon>
        <taxon>Heunggongvirae</taxon>
        <taxon>Uroviricota</taxon>
        <taxon>Caudoviricetes</taxon>
        <taxon>Zierdtviridae</taxon>
        <taxon>Emilbogenvirinae</taxon>
        <taxon>Foxborovirus</taxon>
        <taxon>Foxborovirus GTE8</taxon>
    </lineage>
</organism>
<evidence type="ECO:0000313" key="2">
    <source>
        <dbReference type="EMBL" id="AKJ72344.1"/>
    </source>
</evidence>